<dbReference type="RefSeq" id="WP_044056504.1">
    <property type="nucleotide sequence ID" value="NZ_CAJXAX010000018.1"/>
</dbReference>
<keyword evidence="1" id="KW-1133">Transmembrane helix</keyword>
<dbReference type="Pfam" id="PF16220">
    <property type="entry name" value="DUF4880"/>
    <property type="match status" value="1"/>
</dbReference>
<dbReference type="InterPro" id="IPR032508">
    <property type="entry name" value="FecR_C"/>
</dbReference>
<keyword evidence="1" id="KW-0812">Transmembrane</keyword>
<name>A0A075NY17_9ALTE</name>
<feature type="transmembrane region" description="Helical" evidence="1">
    <location>
        <begin position="91"/>
        <end position="110"/>
    </location>
</feature>
<dbReference type="PIRSF" id="PIRSF018266">
    <property type="entry name" value="FecR"/>
    <property type="match status" value="1"/>
</dbReference>
<dbReference type="PANTHER" id="PTHR30273">
    <property type="entry name" value="PERIPLASMIC SIGNAL SENSOR AND SIGMA FACTOR ACTIVATOR FECR-RELATED"/>
    <property type="match status" value="1"/>
</dbReference>
<feature type="domain" description="FecR protein" evidence="2">
    <location>
        <begin position="127"/>
        <end position="219"/>
    </location>
</feature>
<dbReference type="AlphaFoldDB" id="A0A075NY17"/>
<dbReference type="InterPro" id="IPR012373">
    <property type="entry name" value="Ferrdict_sens_TM"/>
</dbReference>
<dbReference type="GO" id="GO:0016989">
    <property type="term" value="F:sigma factor antagonist activity"/>
    <property type="evidence" value="ECO:0007669"/>
    <property type="project" value="TreeGrafter"/>
</dbReference>
<dbReference type="Proteomes" id="UP000056090">
    <property type="component" value="Chromosome"/>
</dbReference>
<dbReference type="InterPro" id="IPR006860">
    <property type="entry name" value="FecR"/>
</dbReference>
<feature type="domain" description="FecR N-terminal" evidence="3">
    <location>
        <begin position="15"/>
        <end position="55"/>
    </location>
</feature>
<dbReference type="GeneID" id="78254499"/>
<accession>A0A075NY17</accession>
<dbReference type="KEGG" id="aal:EP13_06150"/>
<evidence type="ECO:0000313" key="5">
    <source>
        <dbReference type="EMBL" id="AIF98313.1"/>
    </source>
</evidence>
<evidence type="ECO:0000259" key="3">
    <source>
        <dbReference type="Pfam" id="PF16220"/>
    </source>
</evidence>
<dbReference type="Gene3D" id="3.55.50.30">
    <property type="match status" value="1"/>
</dbReference>
<organism evidence="5 6">
    <name type="scientific">Alteromonas australica</name>
    <dbReference type="NCBI Taxonomy" id="589873"/>
    <lineage>
        <taxon>Bacteria</taxon>
        <taxon>Pseudomonadati</taxon>
        <taxon>Pseudomonadota</taxon>
        <taxon>Gammaproteobacteria</taxon>
        <taxon>Alteromonadales</taxon>
        <taxon>Alteromonadaceae</taxon>
        <taxon>Alteromonas/Salinimonas group</taxon>
        <taxon>Alteromonas</taxon>
    </lineage>
</organism>
<dbReference type="EMBL" id="CP008849">
    <property type="protein sequence ID" value="AIF98313.1"/>
    <property type="molecule type" value="Genomic_DNA"/>
</dbReference>
<evidence type="ECO:0000256" key="1">
    <source>
        <dbReference type="SAM" id="Phobius"/>
    </source>
</evidence>
<sequence length="354" mass="39332">MNNIRQFSSKEDIQEQACLWISRLDRELTGNEKDALEAWLKESKAHRKALLEAASLWDDMSVLNELSGLFPRQPTSAAKEAKQTRRLRTRAKWSIAAAFLVMAVAVGVLLEQTWLNNTPVLASITEKVETGVGEQKNITLADGSKLHLNTDSIVTVDFTENARNIVLLRGEAHFDVAHDTSRPFTVTAGNNTVTAVGTAFNMQYVDDQAFELVVTDGKVLVADRFNTFNRQGSLFSNKPNSEEGLLLYAGEKAVVKGKVEEKENLSKNDIDDDLAWQKGMIVFKGEPLESVLEEIGRYTPVRFSISDEGLKRRRVAGYFKVGDIEGLLGALKNSFNIEYEKITETSIQLSVASS</sequence>
<proteinExistence type="predicted"/>
<evidence type="ECO:0000259" key="2">
    <source>
        <dbReference type="Pfam" id="PF04773"/>
    </source>
</evidence>
<reference evidence="5 6" key="1">
    <citation type="submission" date="2014-06" db="EMBL/GenBank/DDBJ databases">
        <title>Genomes of Alteromonas australica, a world apart.</title>
        <authorList>
            <person name="Gonzaga A."/>
            <person name="Lopez-Perez M."/>
            <person name="Rodriguez-Valera F."/>
        </authorList>
    </citation>
    <scope>NUCLEOTIDE SEQUENCE [LARGE SCALE GENOMIC DNA]</scope>
    <source>
        <strain evidence="5 6">H 17</strain>
    </source>
</reference>
<dbReference type="eggNOG" id="COG3712">
    <property type="taxonomic scope" value="Bacteria"/>
</dbReference>
<keyword evidence="1" id="KW-0472">Membrane</keyword>
<evidence type="ECO:0000313" key="6">
    <source>
        <dbReference type="Proteomes" id="UP000056090"/>
    </source>
</evidence>
<dbReference type="Gene3D" id="2.60.120.1440">
    <property type="match status" value="1"/>
</dbReference>
<dbReference type="PANTHER" id="PTHR30273:SF2">
    <property type="entry name" value="PROTEIN FECR"/>
    <property type="match status" value="1"/>
</dbReference>
<feature type="domain" description="Protein FecR C-terminal" evidence="4">
    <location>
        <begin position="281"/>
        <end position="347"/>
    </location>
</feature>
<protein>
    <submittedName>
        <fullName evidence="5">Regulatory protein</fullName>
    </submittedName>
</protein>
<dbReference type="Pfam" id="PF04773">
    <property type="entry name" value="FecR"/>
    <property type="match status" value="1"/>
</dbReference>
<dbReference type="InterPro" id="IPR032623">
    <property type="entry name" value="FecR_N"/>
</dbReference>
<dbReference type="Pfam" id="PF16344">
    <property type="entry name" value="FecR_C"/>
    <property type="match status" value="1"/>
</dbReference>
<gene>
    <name evidence="5" type="ORF">EP13_06150</name>
</gene>
<keyword evidence="6" id="KW-1185">Reference proteome</keyword>
<evidence type="ECO:0000259" key="4">
    <source>
        <dbReference type="Pfam" id="PF16344"/>
    </source>
</evidence>